<feature type="compositionally biased region" description="Low complexity" evidence="1">
    <location>
        <begin position="336"/>
        <end position="355"/>
    </location>
</feature>
<feature type="compositionally biased region" description="Low complexity" evidence="1">
    <location>
        <begin position="388"/>
        <end position="399"/>
    </location>
</feature>
<dbReference type="GeneID" id="30175548"/>
<reference evidence="3" key="2">
    <citation type="submission" date="2013-07" db="EMBL/GenBank/DDBJ databases">
        <authorList>
            <consortium name="The Broad Institute Genome Sequencing Platform"/>
            <person name="Cuomo C."/>
            <person name="Litvintseva A."/>
            <person name="Chen Y."/>
            <person name="Heitman J."/>
            <person name="Sun S."/>
            <person name="Springer D."/>
            <person name="Dromer F."/>
            <person name="Young S.K."/>
            <person name="Zeng Q."/>
            <person name="Gargeya S."/>
            <person name="Fitzgerald M."/>
            <person name="Abouelleil A."/>
            <person name="Alvarado L."/>
            <person name="Berlin A.M."/>
            <person name="Chapman S.B."/>
            <person name="Dewar J."/>
            <person name="Goldberg J."/>
            <person name="Griggs A."/>
            <person name="Gujja S."/>
            <person name="Hansen M."/>
            <person name="Howarth C."/>
            <person name="Imamovic A."/>
            <person name="Larimer J."/>
            <person name="McCowan C."/>
            <person name="Murphy C."/>
            <person name="Pearson M."/>
            <person name="Priest M."/>
            <person name="Roberts A."/>
            <person name="Saif S."/>
            <person name="Shea T."/>
            <person name="Sykes S."/>
            <person name="Wortman J."/>
            <person name="Nusbaum C."/>
            <person name="Birren B."/>
        </authorList>
    </citation>
    <scope>NUCLEOTIDE SEQUENCE</scope>
    <source>
        <strain evidence="3">CBS 10737</strain>
    </source>
</reference>
<proteinExistence type="predicted"/>
<feature type="region of interest" description="Disordered" evidence="1">
    <location>
        <begin position="191"/>
        <end position="222"/>
    </location>
</feature>
<dbReference type="EMBL" id="CP144527">
    <property type="protein sequence ID" value="WWC72414.1"/>
    <property type="molecule type" value="Genomic_DNA"/>
</dbReference>
<feature type="compositionally biased region" description="Polar residues" evidence="1">
    <location>
        <begin position="323"/>
        <end position="335"/>
    </location>
</feature>
<feature type="region of interest" description="Disordered" evidence="1">
    <location>
        <begin position="323"/>
        <end position="357"/>
    </location>
</feature>
<feature type="compositionally biased region" description="Basic and acidic residues" evidence="1">
    <location>
        <begin position="1"/>
        <end position="31"/>
    </location>
</feature>
<reference evidence="2" key="3">
    <citation type="submission" date="2016-07" db="EMBL/GenBank/DDBJ databases">
        <title>Evolution of pathogenesis and genome organization in the Tremellales.</title>
        <authorList>
            <person name="Cuomo C."/>
            <person name="Litvintseva A."/>
            <person name="Heitman J."/>
            <person name="Chen Y."/>
            <person name="Sun S."/>
            <person name="Springer D."/>
            <person name="Dromer F."/>
            <person name="Young S."/>
            <person name="Zeng Q."/>
            <person name="Chapman S."/>
            <person name="Gujja S."/>
            <person name="Saif S."/>
            <person name="Birren B."/>
        </authorList>
    </citation>
    <scope>NUCLEOTIDE SEQUENCE</scope>
    <source>
        <strain evidence="2">CBS 10737</strain>
    </source>
</reference>
<reference evidence="3" key="4">
    <citation type="submission" date="2024-02" db="EMBL/GenBank/DDBJ databases">
        <title>Comparative genomics of Cryptococcus and Kwoniella reveals pathogenesis evolution and contrasting modes of karyotype evolution via chromosome fusion or intercentromeric recombination.</title>
        <authorList>
            <person name="Coelho M.A."/>
            <person name="David-Palma M."/>
            <person name="Shea T."/>
            <person name="Bowers K."/>
            <person name="McGinley-Smith S."/>
            <person name="Mohammad A.W."/>
            <person name="Gnirke A."/>
            <person name="Yurkov A.M."/>
            <person name="Nowrousian M."/>
            <person name="Sun S."/>
            <person name="Cuomo C.A."/>
            <person name="Heitman J."/>
        </authorList>
    </citation>
    <scope>NUCLEOTIDE SEQUENCE</scope>
    <source>
        <strain evidence="3">CBS 10737</strain>
    </source>
</reference>
<evidence type="ECO:0000256" key="1">
    <source>
        <dbReference type="SAM" id="MobiDB-lite"/>
    </source>
</evidence>
<dbReference type="RefSeq" id="XP_019008011.1">
    <property type="nucleotide sequence ID" value="XM_019158873.1"/>
</dbReference>
<feature type="compositionally biased region" description="Polar residues" evidence="1">
    <location>
        <begin position="421"/>
        <end position="431"/>
    </location>
</feature>
<feature type="region of interest" description="Disordered" evidence="1">
    <location>
        <begin position="1"/>
        <end position="45"/>
    </location>
</feature>
<sequence length="617" mass="66798">MSMSPDGRKRPRASDVEERDVKRLRNEDSHQVDGNNSVTDDPQSNEILLDKMGKMEKLYKEILIQSALIFQHQSFSKRLGLKQQMVPTHMMHRLETTWRSYEGVRKQIEWFTAQSGKNLPSSSQASGSRPSSTLASIMRLASNVTPPKPLDLPTPVNLYIAGQYTPLESPAPPEKDEVVEVITQEPPAEVISQVPPSGQARTDNQESLHQPLDNTSSAQPAQAIQTGLVEPPPPVENPMQLQNQILVENDLSSAMNYSTLGLDELEALVNGNAFENVSSTLDMTMGGNSQNPALNNVNVNVATNQSQQTSNEILASLGLETGTTQLQPPQSTINVDQSQQQTQQSNPQPQQQDQSADFEFSQALSNGTAGLANDMDFSALAGLFSNEQPPSTIPQPSTSAGQTLDNGSKADKIDGLDDTLSAGNGPTSKNNEIAVAKPGAISDSGQIIDTASKQNQSQNQLQESTANQDNDMTSLLSFEPASQPLSLPQTTPITAPVQPVLSNAVQTAVDSQSVPPPENTQQSESSHTDQSQQQNVQLTQPGFDNIASQPFPDFGAFQPDLQVQSRGQNQTGDLQIGQDQNNEFGQIDMSDFNFTDAGIENMGMGGDEFERLMAEFE</sequence>
<dbReference type="EMBL" id="KI894015">
    <property type="protein sequence ID" value="OCF46792.1"/>
    <property type="molecule type" value="Genomic_DNA"/>
</dbReference>
<protein>
    <submittedName>
        <fullName evidence="2">Uncharacterized protein</fullName>
    </submittedName>
</protein>
<gene>
    <name evidence="2" type="ORF">I206_07179</name>
    <name evidence="3" type="ORF">I206_106376</name>
</gene>
<dbReference type="Proteomes" id="UP000094020">
    <property type="component" value="Chromosome 9"/>
</dbReference>
<dbReference type="STRING" id="1296096.A0A1B9HU46"/>
<evidence type="ECO:0000313" key="4">
    <source>
        <dbReference type="Proteomes" id="UP000094020"/>
    </source>
</evidence>
<feature type="region of interest" description="Disordered" evidence="1">
    <location>
        <begin position="506"/>
        <end position="535"/>
    </location>
</feature>
<feature type="region of interest" description="Disordered" evidence="1">
    <location>
        <begin position="384"/>
        <end position="432"/>
    </location>
</feature>
<dbReference type="OrthoDB" id="2565337at2759"/>
<name>A0A1B9HU46_9TREE</name>
<reference evidence="2" key="1">
    <citation type="submission" date="2013-07" db="EMBL/GenBank/DDBJ databases">
        <title>The Genome Sequence of Cryptococcus pinus CBS10737.</title>
        <authorList>
            <consortium name="The Broad Institute Genome Sequencing Platform"/>
            <person name="Cuomo C."/>
            <person name="Litvintseva A."/>
            <person name="Chen Y."/>
            <person name="Heitman J."/>
            <person name="Sun S."/>
            <person name="Springer D."/>
            <person name="Dromer F."/>
            <person name="Young S.K."/>
            <person name="Zeng Q."/>
            <person name="Gargeya S."/>
            <person name="Fitzgerald M."/>
            <person name="Abouelleil A."/>
            <person name="Alvarado L."/>
            <person name="Berlin A.M."/>
            <person name="Chapman S.B."/>
            <person name="Dewar J."/>
            <person name="Goldberg J."/>
            <person name="Griggs A."/>
            <person name="Gujja S."/>
            <person name="Hansen M."/>
            <person name="Howarth C."/>
            <person name="Imamovic A."/>
            <person name="Larimer J."/>
            <person name="McCowan C."/>
            <person name="Murphy C."/>
            <person name="Pearson M."/>
            <person name="Priest M."/>
            <person name="Roberts A."/>
            <person name="Saif S."/>
            <person name="Shea T."/>
            <person name="Sykes S."/>
            <person name="Wortman J."/>
            <person name="Nusbaum C."/>
            <person name="Birren B."/>
        </authorList>
    </citation>
    <scope>NUCLEOTIDE SEQUENCE [LARGE SCALE GENOMIC DNA]</scope>
    <source>
        <strain evidence="2">CBS 10737</strain>
    </source>
</reference>
<feature type="compositionally biased region" description="Polar residues" evidence="1">
    <location>
        <begin position="32"/>
        <end position="45"/>
    </location>
</feature>
<accession>A0A1B9HU46</accession>
<evidence type="ECO:0000313" key="3">
    <source>
        <dbReference type="EMBL" id="WWC72414.1"/>
    </source>
</evidence>
<dbReference type="KEGG" id="kpin:30175548"/>
<evidence type="ECO:0000313" key="2">
    <source>
        <dbReference type="EMBL" id="OCF46792.1"/>
    </source>
</evidence>
<feature type="compositionally biased region" description="Polar residues" evidence="1">
    <location>
        <begin position="194"/>
        <end position="222"/>
    </location>
</feature>
<keyword evidence="4" id="KW-1185">Reference proteome</keyword>
<dbReference type="AlphaFoldDB" id="A0A1B9HU46"/>
<organism evidence="2">
    <name type="scientific">Kwoniella pini CBS 10737</name>
    <dbReference type="NCBI Taxonomy" id="1296096"/>
    <lineage>
        <taxon>Eukaryota</taxon>
        <taxon>Fungi</taxon>
        <taxon>Dikarya</taxon>
        <taxon>Basidiomycota</taxon>
        <taxon>Agaricomycotina</taxon>
        <taxon>Tremellomycetes</taxon>
        <taxon>Tremellales</taxon>
        <taxon>Cryptococcaceae</taxon>
        <taxon>Kwoniella</taxon>
    </lineage>
</organism>